<proteinExistence type="predicted"/>
<gene>
    <name evidence="4" type="ORF">JNB61_19365</name>
</gene>
<dbReference type="CDD" id="cd01014">
    <property type="entry name" value="nicotinamidase_related"/>
    <property type="match status" value="1"/>
</dbReference>
<dbReference type="PANTHER" id="PTHR43540">
    <property type="entry name" value="PEROXYUREIDOACRYLATE/UREIDOACRYLATE AMIDOHYDROLASE-RELATED"/>
    <property type="match status" value="1"/>
</dbReference>
<dbReference type="Gene3D" id="3.40.50.850">
    <property type="entry name" value="Isochorismatase-like"/>
    <property type="match status" value="1"/>
</dbReference>
<feature type="compositionally biased region" description="Basic residues" evidence="2">
    <location>
        <begin position="1"/>
        <end position="12"/>
    </location>
</feature>
<feature type="region of interest" description="Disordered" evidence="2">
    <location>
        <begin position="1"/>
        <end position="42"/>
    </location>
</feature>
<evidence type="ECO:0000313" key="5">
    <source>
        <dbReference type="Proteomes" id="UP000777440"/>
    </source>
</evidence>
<sequence>MTTRSCAKRSRSPRTTSWSRSTRSTRFIHDGDGGIATGPRAKHATRSPILAHVLAQSPPRRVEIIVVVVSSSSAVIVIDLQVGVVIDCVDAAGVVARTATLVDRARAEGVPVVWVQDHGDFAEGTESWQLVPALRRRDDEPLVRKAYRDSFADTDLDDILTGLGVTRLVVAGAQSDYCIRTTTQSAAARGYEVTLVSDAHTTTDAEHDGVMITGAQIVAHTNMYFRGLRSPGQMFGIDTHGAVALGSSDIREEVGR</sequence>
<dbReference type="Pfam" id="PF00857">
    <property type="entry name" value="Isochorismatase"/>
    <property type="match status" value="1"/>
</dbReference>
<keyword evidence="1 4" id="KW-0378">Hydrolase</keyword>
<evidence type="ECO:0000256" key="2">
    <source>
        <dbReference type="SAM" id="MobiDB-lite"/>
    </source>
</evidence>
<dbReference type="EMBL" id="JAEUAX010000020">
    <property type="protein sequence ID" value="MBW9111931.1"/>
    <property type="molecule type" value="Genomic_DNA"/>
</dbReference>
<protein>
    <submittedName>
        <fullName evidence="4">Cysteine hydrolase</fullName>
    </submittedName>
</protein>
<dbReference type="GO" id="GO:0016787">
    <property type="term" value="F:hydrolase activity"/>
    <property type="evidence" value="ECO:0007669"/>
    <property type="project" value="UniProtKB-KW"/>
</dbReference>
<dbReference type="SUPFAM" id="SSF52499">
    <property type="entry name" value="Isochorismatase-like hydrolases"/>
    <property type="match status" value="1"/>
</dbReference>
<name>A0ABS7I5N0_9MICO</name>
<dbReference type="InterPro" id="IPR036380">
    <property type="entry name" value="Isochorismatase-like_sf"/>
</dbReference>
<dbReference type="Proteomes" id="UP000777440">
    <property type="component" value="Unassembled WGS sequence"/>
</dbReference>
<evidence type="ECO:0000313" key="4">
    <source>
        <dbReference type="EMBL" id="MBW9111931.1"/>
    </source>
</evidence>
<feature type="domain" description="Isochorismatase-like" evidence="3">
    <location>
        <begin position="73"/>
        <end position="208"/>
    </location>
</feature>
<dbReference type="InterPro" id="IPR000868">
    <property type="entry name" value="Isochorismatase-like_dom"/>
</dbReference>
<accession>A0ABS7I5N0</accession>
<feature type="compositionally biased region" description="Low complexity" evidence="2">
    <location>
        <begin position="13"/>
        <end position="25"/>
    </location>
</feature>
<evidence type="ECO:0000259" key="3">
    <source>
        <dbReference type="Pfam" id="PF00857"/>
    </source>
</evidence>
<evidence type="ECO:0000256" key="1">
    <source>
        <dbReference type="ARBA" id="ARBA00022801"/>
    </source>
</evidence>
<comment type="caution">
    <text evidence="4">The sequence shown here is derived from an EMBL/GenBank/DDBJ whole genome shotgun (WGS) entry which is preliminary data.</text>
</comment>
<dbReference type="InterPro" id="IPR050272">
    <property type="entry name" value="Isochorismatase-like_hydrls"/>
</dbReference>
<keyword evidence="5" id="KW-1185">Reference proteome</keyword>
<dbReference type="PANTHER" id="PTHR43540:SF6">
    <property type="entry name" value="ISOCHORISMATASE-LIKE DOMAIN-CONTAINING PROTEIN"/>
    <property type="match status" value="1"/>
</dbReference>
<reference evidence="4 5" key="1">
    <citation type="journal article" date="2021" name="MBio">
        <title>Poor Competitiveness of Bradyrhizobium in Pigeon Pea Root Colonization in Indian Soils.</title>
        <authorList>
            <person name="Chalasani D."/>
            <person name="Basu A."/>
            <person name="Pullabhotla S.V.S.R.N."/>
            <person name="Jorrin B."/>
            <person name="Neal A.L."/>
            <person name="Poole P.S."/>
            <person name="Podile A.R."/>
            <person name="Tkacz A."/>
        </authorList>
    </citation>
    <scope>NUCLEOTIDE SEQUENCE [LARGE SCALE GENOMIC DNA]</scope>
    <source>
        <strain evidence="4 5">HU12</strain>
    </source>
</reference>
<organism evidence="4 5">
    <name type="scientific">Microbacterium ureisolvens</name>
    <dbReference type="NCBI Taxonomy" id="2781186"/>
    <lineage>
        <taxon>Bacteria</taxon>
        <taxon>Bacillati</taxon>
        <taxon>Actinomycetota</taxon>
        <taxon>Actinomycetes</taxon>
        <taxon>Micrococcales</taxon>
        <taxon>Microbacteriaceae</taxon>
        <taxon>Microbacterium</taxon>
    </lineage>
</organism>